<sequence length="114" mass="13928">MIIGIISFTLTNCANWLSACVVNNVLYNIHFVIKISAYWLNYIIIIMFLLLLFNKLCIYIFKFIMLLEWIQLYKYDMYNNSRNYRFRSLLLLCMDEFMYSKQTNYLLRQTKQLN</sequence>
<reference evidence="2" key="1">
    <citation type="submission" date="2021-01" db="EMBL/GenBank/DDBJ databases">
        <authorList>
            <consortium name="Genoscope - CEA"/>
            <person name="William W."/>
        </authorList>
    </citation>
    <scope>NUCLEOTIDE SEQUENCE</scope>
</reference>
<evidence type="ECO:0000256" key="1">
    <source>
        <dbReference type="SAM" id="Phobius"/>
    </source>
</evidence>
<gene>
    <name evidence="2" type="ORF">PSON_ATCC_30995.1.T0860220</name>
</gene>
<proteinExistence type="predicted"/>
<keyword evidence="1" id="KW-0812">Transmembrane</keyword>
<keyword evidence="3" id="KW-1185">Reference proteome</keyword>
<keyword evidence="1" id="KW-0472">Membrane</keyword>
<organism evidence="2 3">
    <name type="scientific">Paramecium sonneborni</name>
    <dbReference type="NCBI Taxonomy" id="65129"/>
    <lineage>
        <taxon>Eukaryota</taxon>
        <taxon>Sar</taxon>
        <taxon>Alveolata</taxon>
        <taxon>Ciliophora</taxon>
        <taxon>Intramacronucleata</taxon>
        <taxon>Oligohymenophorea</taxon>
        <taxon>Peniculida</taxon>
        <taxon>Parameciidae</taxon>
        <taxon>Paramecium</taxon>
    </lineage>
</organism>
<dbReference type="EMBL" id="CAJJDN010000086">
    <property type="protein sequence ID" value="CAD8106459.1"/>
    <property type="molecule type" value="Genomic_DNA"/>
</dbReference>
<feature type="transmembrane region" description="Helical" evidence="1">
    <location>
        <begin position="39"/>
        <end position="61"/>
    </location>
</feature>
<evidence type="ECO:0000313" key="3">
    <source>
        <dbReference type="Proteomes" id="UP000692954"/>
    </source>
</evidence>
<dbReference type="Proteomes" id="UP000692954">
    <property type="component" value="Unassembled WGS sequence"/>
</dbReference>
<keyword evidence="1" id="KW-1133">Transmembrane helix</keyword>
<protein>
    <submittedName>
        <fullName evidence="2">Uncharacterized protein</fullName>
    </submittedName>
</protein>
<name>A0A8S1PV63_9CILI</name>
<evidence type="ECO:0000313" key="2">
    <source>
        <dbReference type="EMBL" id="CAD8106459.1"/>
    </source>
</evidence>
<dbReference type="AlphaFoldDB" id="A0A8S1PV63"/>
<accession>A0A8S1PV63</accession>
<comment type="caution">
    <text evidence="2">The sequence shown here is derived from an EMBL/GenBank/DDBJ whole genome shotgun (WGS) entry which is preliminary data.</text>
</comment>